<name>A0ABT2F1N9_9STAP</name>
<comment type="caution">
    <text evidence="1">The sequence shown here is derived from an EMBL/GenBank/DDBJ whole genome shotgun (WGS) entry which is preliminary data.</text>
</comment>
<evidence type="ECO:0000313" key="2">
    <source>
        <dbReference type="Proteomes" id="UP001205609"/>
    </source>
</evidence>
<proteinExistence type="predicted"/>
<evidence type="ECO:0008006" key="3">
    <source>
        <dbReference type="Google" id="ProtNLM"/>
    </source>
</evidence>
<organism evidence="1 2">
    <name type="scientific">Staphylococcus americanisciuri</name>
    <dbReference type="NCBI Taxonomy" id="2973940"/>
    <lineage>
        <taxon>Bacteria</taxon>
        <taxon>Bacillati</taxon>
        <taxon>Bacillota</taxon>
        <taxon>Bacilli</taxon>
        <taxon>Bacillales</taxon>
        <taxon>Staphylococcaceae</taxon>
        <taxon>Staphylococcus</taxon>
    </lineage>
</organism>
<dbReference type="Proteomes" id="UP001205609">
    <property type="component" value="Unassembled WGS sequence"/>
</dbReference>
<dbReference type="EMBL" id="JANUXY010000004">
    <property type="protein sequence ID" value="MCS4486351.1"/>
    <property type="molecule type" value="Genomic_DNA"/>
</dbReference>
<protein>
    <recommendedName>
        <fullName evidence="3">Phage protein</fullName>
    </recommendedName>
</protein>
<gene>
    <name evidence="1" type="ORF">NXS11_05510</name>
</gene>
<keyword evidence="2" id="KW-1185">Reference proteome</keyword>
<accession>A0ABT2F1N9</accession>
<evidence type="ECO:0000313" key="1">
    <source>
        <dbReference type="EMBL" id="MCS4486351.1"/>
    </source>
</evidence>
<dbReference type="RefSeq" id="WP_259199647.1">
    <property type="nucleotide sequence ID" value="NZ_JANUXY010000004.1"/>
</dbReference>
<reference evidence="1 2" key="1">
    <citation type="journal article" date="2023" name="Int. J. Syst. Evol. Microbiol.">
        <title>Streptococcus sciuri sp. nov., Staphylococcus marylandisciuri sp. nov. and Staphylococcus americanisciuri sp. nov., isolated from faeces of eastern grey squirrel (Sciurus carolinensis).</title>
        <authorList>
            <person name="Volokhov D.V."/>
            <person name="Zagorodnyaya T.A."/>
            <person name="Furtak V.A."/>
            <person name="Nattanmai G."/>
            <person name="Randall L."/>
            <person name="Jose S."/>
            <person name="Gao Y."/>
            <person name="Eisenberg T."/>
            <person name="Delmonte P."/>
            <person name="Blom J."/>
            <person name="Mitchell K.K."/>
        </authorList>
    </citation>
    <scope>NUCLEOTIDE SEQUENCE [LARGE SCALE GENOMIC DNA]</scope>
    <source>
        <strain evidence="1 2">GRT3</strain>
    </source>
</reference>
<sequence length="80" mass="8898">MNREEFQEKVFKINKELETLLTEFNEENGEAPMIIFAAGIEDDYEAFHCASVVYGSPVGLSLLLSDVNGELTEAVAKNID</sequence>